<dbReference type="EC" id="3.1.3.67" evidence="3"/>
<dbReference type="GO" id="GO:0016314">
    <property type="term" value="F:phosphatidylinositol-3,4,5-trisphosphate 3-phosphatase activity"/>
    <property type="evidence" value="ECO:0007669"/>
    <property type="project" value="UniProtKB-EC"/>
</dbReference>
<evidence type="ECO:0000256" key="1">
    <source>
        <dbReference type="ARBA" id="ARBA00004496"/>
    </source>
</evidence>
<feature type="region of interest" description="Disordered" evidence="20">
    <location>
        <begin position="332"/>
        <end position="444"/>
    </location>
</feature>
<name>A0A7R8W4H6_9CRUS</name>
<dbReference type="GO" id="GO:0050793">
    <property type="term" value="P:regulation of developmental process"/>
    <property type="evidence" value="ECO:0007669"/>
    <property type="project" value="UniProtKB-ARBA"/>
</dbReference>
<evidence type="ECO:0000256" key="19">
    <source>
        <dbReference type="ARBA" id="ARBA00051341"/>
    </source>
</evidence>
<dbReference type="Pfam" id="PF10409">
    <property type="entry name" value="PTEN_C2"/>
    <property type="match status" value="1"/>
</dbReference>
<dbReference type="PANTHER" id="PTHR12305:SF81">
    <property type="entry name" value="PHOSPHATIDYLINOSITOL 3,4,5-TRISPHOSPHATE 3-PHOSPHATASE AND DUAL-SPECIFICITY PROTEIN PHOSPHATASE PTEN"/>
    <property type="match status" value="1"/>
</dbReference>
<evidence type="ECO:0000256" key="12">
    <source>
        <dbReference type="ARBA" id="ARBA00034338"/>
    </source>
</evidence>
<dbReference type="GO" id="GO:0042995">
    <property type="term" value="C:cell projection"/>
    <property type="evidence" value="ECO:0007669"/>
    <property type="project" value="UniProtKB-ARBA"/>
</dbReference>
<evidence type="ECO:0000256" key="5">
    <source>
        <dbReference type="ARBA" id="ARBA00013081"/>
    </source>
</evidence>
<dbReference type="GO" id="GO:0005886">
    <property type="term" value="C:plasma membrane"/>
    <property type="evidence" value="ECO:0007669"/>
    <property type="project" value="TreeGrafter"/>
</dbReference>
<evidence type="ECO:0000256" key="13">
    <source>
        <dbReference type="ARBA" id="ARBA00043734"/>
    </source>
</evidence>
<dbReference type="InterPro" id="IPR016130">
    <property type="entry name" value="Tyr_Pase_AS"/>
</dbReference>
<dbReference type="PROSITE" id="PS50056">
    <property type="entry name" value="TYR_PHOSPHATASE_2"/>
    <property type="match status" value="1"/>
</dbReference>
<keyword evidence="7" id="KW-0378">Hydrolase</keyword>
<dbReference type="InterPro" id="IPR035892">
    <property type="entry name" value="C2_domain_sf"/>
</dbReference>
<dbReference type="EMBL" id="OB660126">
    <property type="protein sequence ID" value="CAD7222936.1"/>
    <property type="molecule type" value="Genomic_DNA"/>
</dbReference>
<dbReference type="Gene3D" id="2.60.40.1110">
    <property type="match status" value="1"/>
</dbReference>
<comment type="similarity">
    <text evidence="2">Belongs to the PTEN phosphatase protein family.</text>
</comment>
<accession>A0A7R8W4H6</accession>
<evidence type="ECO:0000256" key="17">
    <source>
        <dbReference type="ARBA" id="ARBA00047986"/>
    </source>
</evidence>
<comment type="subcellular location">
    <subcellularLocation>
        <location evidence="1">Cytoplasm</location>
    </subcellularLocation>
</comment>
<evidence type="ECO:0000256" key="20">
    <source>
        <dbReference type="SAM" id="MobiDB-lite"/>
    </source>
</evidence>
<dbReference type="GO" id="GO:0005634">
    <property type="term" value="C:nucleus"/>
    <property type="evidence" value="ECO:0007669"/>
    <property type="project" value="TreeGrafter"/>
</dbReference>
<dbReference type="GO" id="GO:0004722">
    <property type="term" value="F:protein serine/threonine phosphatase activity"/>
    <property type="evidence" value="ECO:0007669"/>
    <property type="project" value="UniProtKB-EC"/>
</dbReference>
<dbReference type="SMART" id="SM01326">
    <property type="entry name" value="PTEN_C2"/>
    <property type="match status" value="1"/>
</dbReference>
<dbReference type="SUPFAM" id="SSF49562">
    <property type="entry name" value="C2 domain (Calcium/lipid-binding domain, CaLB)"/>
    <property type="match status" value="1"/>
</dbReference>
<dbReference type="GO" id="GO:0008285">
    <property type="term" value="P:negative regulation of cell population proliferation"/>
    <property type="evidence" value="ECO:0007669"/>
    <property type="project" value="TreeGrafter"/>
</dbReference>
<dbReference type="OrthoDB" id="16692at2759"/>
<evidence type="ECO:0000313" key="21">
    <source>
        <dbReference type="EMBL" id="CAD7222936.1"/>
    </source>
</evidence>
<dbReference type="InterPro" id="IPR029023">
    <property type="entry name" value="Tensin_phosphatase"/>
</dbReference>
<dbReference type="InterPro" id="IPR051281">
    <property type="entry name" value="Dual-spec_lipid-protein_phosph"/>
</dbReference>
<evidence type="ECO:0000256" key="14">
    <source>
        <dbReference type="ARBA" id="ARBA00043760"/>
    </source>
</evidence>
<comment type="catalytic activity">
    <reaction evidence="11">
        <text>1,2-dioctanoyl-sn-glycero-3-phospho-(1D-myo-inositol-3,4,5-trisphosphate) + H2O = 1,2-dioctanoyl-sn-glycero-3-phospho-(1D-myo-inositol-4,5-bisphosphate) + phosphate</text>
        <dbReference type="Rhea" id="RHEA:43552"/>
        <dbReference type="ChEBI" id="CHEBI:15377"/>
        <dbReference type="ChEBI" id="CHEBI:43474"/>
        <dbReference type="ChEBI" id="CHEBI:83416"/>
        <dbReference type="ChEBI" id="CHEBI:83419"/>
    </reaction>
    <physiologicalReaction direction="left-to-right" evidence="11">
        <dbReference type="Rhea" id="RHEA:43553"/>
    </physiologicalReaction>
</comment>
<dbReference type="GO" id="GO:0048870">
    <property type="term" value="P:cell motility"/>
    <property type="evidence" value="ECO:0007669"/>
    <property type="project" value="TreeGrafter"/>
</dbReference>
<comment type="catalytic activity">
    <reaction evidence="14">
        <text>a 1,2-diacyl-sn-glycero-3-phospho-(1D-myo-inositol-3,4,5-trisphosphate) + H2O = a 1,2-diacyl-sn-glycero-3-phospho-(1D-myo-inositol-4,5-bisphosphate) + phosphate</text>
        <dbReference type="Rhea" id="RHEA:25017"/>
        <dbReference type="ChEBI" id="CHEBI:15377"/>
        <dbReference type="ChEBI" id="CHEBI:43474"/>
        <dbReference type="ChEBI" id="CHEBI:57836"/>
        <dbReference type="ChEBI" id="CHEBI:58456"/>
        <dbReference type="EC" id="3.1.3.67"/>
    </reaction>
    <physiologicalReaction direction="left-to-right" evidence="14">
        <dbReference type="Rhea" id="RHEA:25018"/>
    </physiologicalReaction>
</comment>
<reference evidence="21" key="1">
    <citation type="submission" date="2020-11" db="EMBL/GenBank/DDBJ databases">
        <authorList>
            <person name="Tran Van P."/>
        </authorList>
    </citation>
    <scope>NUCLEOTIDE SEQUENCE</scope>
</reference>
<dbReference type="GO" id="GO:0005829">
    <property type="term" value="C:cytosol"/>
    <property type="evidence" value="ECO:0007669"/>
    <property type="project" value="TreeGrafter"/>
</dbReference>
<dbReference type="CDD" id="cd14509">
    <property type="entry name" value="PTP_PTEN"/>
    <property type="match status" value="1"/>
</dbReference>
<keyword evidence="6" id="KW-0963">Cytoplasm</keyword>
<comment type="catalytic activity">
    <reaction evidence="13">
        <text>1D-myo-inositol 1,3,4,5-tetrakisphosphate + H2O = 1D-myo-inositol 1,4,5-trisphosphate + phosphate</text>
        <dbReference type="Rhea" id="RHEA:77155"/>
        <dbReference type="ChEBI" id="CHEBI:15377"/>
        <dbReference type="ChEBI" id="CHEBI:43474"/>
        <dbReference type="ChEBI" id="CHEBI:57895"/>
        <dbReference type="ChEBI" id="CHEBI:203600"/>
    </reaction>
    <physiologicalReaction direction="left-to-right" evidence="13">
        <dbReference type="Rhea" id="RHEA:77156"/>
    </physiologicalReaction>
</comment>
<evidence type="ECO:0000256" key="15">
    <source>
        <dbReference type="ARBA" id="ARBA00043762"/>
    </source>
</evidence>
<evidence type="ECO:0000256" key="7">
    <source>
        <dbReference type="ARBA" id="ARBA00022801"/>
    </source>
</evidence>
<dbReference type="PROSITE" id="PS51181">
    <property type="entry name" value="PPASE_TENSIN"/>
    <property type="match status" value="1"/>
</dbReference>
<dbReference type="SUPFAM" id="SSF52799">
    <property type="entry name" value="(Phosphotyrosine protein) phosphatases II"/>
    <property type="match status" value="1"/>
</dbReference>
<protein>
    <recommendedName>
        <fullName evidence="12">Phosphatidylinositol 3,4,5-trisphosphate 3-phosphatase and dual-specificity protein phosphatase PTEN</fullName>
        <ecNumber evidence="5">3.1.3.16</ecNumber>
        <ecNumber evidence="4">3.1.3.48</ecNumber>
        <ecNumber evidence="3">3.1.3.67</ecNumber>
    </recommendedName>
    <alternativeName>
        <fullName evidence="16">Inositol polyphosphate 3-phosphatase</fullName>
    </alternativeName>
</protein>
<evidence type="ECO:0000256" key="11">
    <source>
        <dbReference type="ARBA" id="ARBA00034268"/>
    </source>
</evidence>
<dbReference type="PANTHER" id="PTHR12305">
    <property type="entry name" value="PHOSPHATASE WITH HOMOLOGY TO TENSIN"/>
    <property type="match status" value="1"/>
</dbReference>
<feature type="compositionally biased region" description="Polar residues" evidence="20">
    <location>
        <begin position="637"/>
        <end position="648"/>
    </location>
</feature>
<evidence type="ECO:0000256" key="8">
    <source>
        <dbReference type="ARBA" id="ARBA00022912"/>
    </source>
</evidence>
<dbReference type="Gene3D" id="3.90.190.10">
    <property type="entry name" value="Protein tyrosine phosphatase superfamily"/>
    <property type="match status" value="1"/>
</dbReference>
<dbReference type="GO" id="GO:0051896">
    <property type="term" value="P:regulation of phosphatidylinositol 3-kinase/protein kinase B signal transduction"/>
    <property type="evidence" value="ECO:0007669"/>
    <property type="project" value="TreeGrafter"/>
</dbReference>
<dbReference type="GO" id="GO:0043491">
    <property type="term" value="P:phosphatidylinositol 3-kinase/protein kinase B signal transduction"/>
    <property type="evidence" value="ECO:0007669"/>
    <property type="project" value="TreeGrafter"/>
</dbReference>
<dbReference type="FunFam" id="3.90.190.10:FF:000029">
    <property type="entry name" value="Phosphatidylinositol 3,4,5-trisphosphate 3-phosphatase and dual-specificity protein phosphatase PTEN"/>
    <property type="match status" value="1"/>
</dbReference>
<dbReference type="PROSITE" id="PS51182">
    <property type="entry name" value="C2_TENSIN"/>
    <property type="match status" value="1"/>
</dbReference>
<evidence type="ECO:0000256" key="4">
    <source>
        <dbReference type="ARBA" id="ARBA00013064"/>
    </source>
</evidence>
<evidence type="ECO:0000256" key="3">
    <source>
        <dbReference type="ARBA" id="ARBA00013015"/>
    </source>
</evidence>
<dbReference type="AlphaFoldDB" id="A0A7R8W4H6"/>
<dbReference type="InterPro" id="IPR029021">
    <property type="entry name" value="Prot-tyrosine_phosphatase-like"/>
</dbReference>
<keyword evidence="9" id="KW-0443">Lipid metabolism</keyword>
<feature type="compositionally biased region" description="Low complexity" evidence="20">
    <location>
        <begin position="386"/>
        <end position="404"/>
    </location>
</feature>
<evidence type="ECO:0000256" key="10">
    <source>
        <dbReference type="ARBA" id="ARBA00034256"/>
    </source>
</evidence>
<dbReference type="InterPro" id="IPR014020">
    <property type="entry name" value="Tensin_C2-dom"/>
</dbReference>
<comment type="catalytic activity">
    <reaction evidence="18">
        <text>O-phospho-L-threonyl-[protein] + H2O = L-threonyl-[protein] + phosphate</text>
        <dbReference type="Rhea" id="RHEA:47004"/>
        <dbReference type="Rhea" id="RHEA-COMP:11060"/>
        <dbReference type="Rhea" id="RHEA-COMP:11605"/>
        <dbReference type="ChEBI" id="CHEBI:15377"/>
        <dbReference type="ChEBI" id="CHEBI:30013"/>
        <dbReference type="ChEBI" id="CHEBI:43474"/>
        <dbReference type="ChEBI" id="CHEBI:61977"/>
        <dbReference type="EC" id="3.1.3.16"/>
    </reaction>
    <physiologicalReaction direction="left-to-right" evidence="18">
        <dbReference type="Rhea" id="RHEA:47005"/>
    </physiologicalReaction>
</comment>
<dbReference type="InterPro" id="IPR000387">
    <property type="entry name" value="Tyr_Pase_dom"/>
</dbReference>
<comment type="catalytic activity">
    <reaction evidence="10">
        <text>1,2-dihexadecanoyl-sn-glycero-3-phospho-(1D-myo-inositol-3,4,5-trisphosphate) + H2O = 1,2-dihexadecanoyl-sn-glycero-3-phospho-(1D-myo-inositol-4,5-bisphosphate) + phosphate</text>
        <dbReference type="Rhea" id="RHEA:43560"/>
        <dbReference type="ChEBI" id="CHEBI:15377"/>
        <dbReference type="ChEBI" id="CHEBI:43474"/>
        <dbReference type="ChEBI" id="CHEBI:83420"/>
        <dbReference type="ChEBI" id="CHEBI:83423"/>
    </reaction>
    <physiologicalReaction direction="left-to-right" evidence="10">
        <dbReference type="Rhea" id="RHEA:43561"/>
    </physiologicalReaction>
</comment>
<feature type="compositionally biased region" description="Low complexity" evidence="20">
    <location>
        <begin position="349"/>
        <end position="367"/>
    </location>
</feature>
<dbReference type="GO" id="GO:0004725">
    <property type="term" value="F:protein tyrosine phosphatase activity"/>
    <property type="evidence" value="ECO:0007669"/>
    <property type="project" value="UniProtKB-EC"/>
</dbReference>
<dbReference type="PROSITE" id="PS00383">
    <property type="entry name" value="TYR_PHOSPHATASE_1"/>
    <property type="match status" value="1"/>
</dbReference>
<organism evidence="21">
    <name type="scientific">Cyprideis torosa</name>
    <dbReference type="NCBI Taxonomy" id="163714"/>
    <lineage>
        <taxon>Eukaryota</taxon>
        <taxon>Metazoa</taxon>
        <taxon>Ecdysozoa</taxon>
        <taxon>Arthropoda</taxon>
        <taxon>Crustacea</taxon>
        <taxon>Oligostraca</taxon>
        <taxon>Ostracoda</taxon>
        <taxon>Podocopa</taxon>
        <taxon>Podocopida</taxon>
        <taxon>Cytherocopina</taxon>
        <taxon>Cytheroidea</taxon>
        <taxon>Cytherideidae</taxon>
        <taxon>Cyprideis</taxon>
    </lineage>
</organism>
<dbReference type="EC" id="3.1.3.48" evidence="4"/>
<comment type="catalytic activity">
    <reaction evidence="15">
        <text>1D-myo-inositol 1,3,4,5,6-pentakisphosphate + H2O = 1D-myo-inositol 1,4,5,6-tetrakisphosphate + phosphate</text>
        <dbReference type="Rhea" id="RHEA:77143"/>
        <dbReference type="ChEBI" id="CHEBI:15377"/>
        <dbReference type="ChEBI" id="CHEBI:43474"/>
        <dbReference type="ChEBI" id="CHEBI:57627"/>
        <dbReference type="ChEBI" id="CHEBI:57733"/>
    </reaction>
    <physiologicalReaction direction="left-to-right" evidence="15">
        <dbReference type="Rhea" id="RHEA:77144"/>
    </physiologicalReaction>
</comment>
<evidence type="ECO:0000256" key="2">
    <source>
        <dbReference type="ARBA" id="ARBA00007881"/>
    </source>
</evidence>
<dbReference type="EC" id="3.1.3.16" evidence="5"/>
<comment type="catalytic activity">
    <reaction evidence="19">
        <text>O-phospho-L-tyrosyl-[protein] + H2O = L-tyrosyl-[protein] + phosphate</text>
        <dbReference type="Rhea" id="RHEA:10684"/>
        <dbReference type="Rhea" id="RHEA-COMP:10136"/>
        <dbReference type="Rhea" id="RHEA-COMP:20101"/>
        <dbReference type="ChEBI" id="CHEBI:15377"/>
        <dbReference type="ChEBI" id="CHEBI:43474"/>
        <dbReference type="ChEBI" id="CHEBI:46858"/>
        <dbReference type="ChEBI" id="CHEBI:61978"/>
        <dbReference type="EC" id="3.1.3.48"/>
    </reaction>
    <physiologicalReaction direction="left-to-right" evidence="19">
        <dbReference type="Rhea" id="RHEA:10685"/>
    </physiologicalReaction>
</comment>
<dbReference type="InterPro" id="IPR045101">
    <property type="entry name" value="PTP_PTEN"/>
</dbReference>
<feature type="compositionally biased region" description="Pro residues" evidence="20">
    <location>
        <begin position="368"/>
        <end position="385"/>
    </location>
</feature>
<dbReference type="InterPro" id="IPR057023">
    <property type="entry name" value="PTP-SAK"/>
</dbReference>
<proteinExistence type="inferred from homology"/>
<evidence type="ECO:0000256" key="16">
    <source>
        <dbReference type="ARBA" id="ARBA00044309"/>
    </source>
</evidence>
<feature type="region of interest" description="Disordered" evidence="20">
    <location>
        <begin position="637"/>
        <end position="676"/>
    </location>
</feature>
<keyword evidence="8" id="KW-0904">Protein phosphatase</keyword>
<sequence>MLLNSYSSSSFAPTMANHIKGIVSKKKKRYKEDGFDLDLAYIRENVIAMGFPASKLEGMFRNHIDDVVKFMEQKHAGHYKIYNLCSERDYDGTKFNCEIGNYPFEDHNPPNLGIIRPFCEDMADWLGRDERNVAAVHCKAGKGRTGVMICCYMLHTGLFSTAEKALDYYGKQRTHDKKGVTIPSQRRYVEYYSMLLRSKLQYKPVTCLLRAVELVPLPSISNLNSAQLTLYQLNQDIDGGDKTNNPSVTEVAVVKGSVEGNALRFNVGNPLPLRGDIKVEVTHVNKLMQKEKLLHCWVNTFFVTMCPFNSVPSMYIPQHSVDDSMLLCPQDTRSRHQRVRHQSGSTQRPVSGMPSPGVPSAPLLTTPPAQPQPVDSPSPGGPSPGGPWRMGGPNNSGGSSSSADSGKENYIPLTKASSVSGFPAPPEGGTVAVKSRRSEPRVTTTRTVTLTKKEIDKAAKDKAQRFDKDFKRRCMCSRVAMLPRESRGLGVGLPRQPPCRRDQRCRPVRIPLRRKVGTAVRRTLPLPLPPTPTHVPLSRNTLAQALVLVCLVPALPLCMSTPPPSSLLAKLTCTITISFAAPSAPWRWAAAGGARSRTCSTRERTRCNITITTTTCWLFPGRDTELAAEAITLPTQTQQGRPLSNGTAVGQALPLSSPKPCTPISSSGTSGDDPNR</sequence>
<dbReference type="Pfam" id="PF22784">
    <property type="entry name" value="PTP-SAK"/>
    <property type="match status" value="1"/>
</dbReference>
<evidence type="ECO:0000256" key="18">
    <source>
        <dbReference type="ARBA" id="ARBA00048832"/>
    </source>
</evidence>
<comment type="catalytic activity">
    <reaction evidence="17">
        <text>O-phospho-L-seryl-[protein] + H2O = L-seryl-[protein] + phosphate</text>
        <dbReference type="Rhea" id="RHEA:20629"/>
        <dbReference type="Rhea" id="RHEA-COMP:9863"/>
        <dbReference type="Rhea" id="RHEA-COMP:11604"/>
        <dbReference type="ChEBI" id="CHEBI:15377"/>
        <dbReference type="ChEBI" id="CHEBI:29999"/>
        <dbReference type="ChEBI" id="CHEBI:43474"/>
        <dbReference type="ChEBI" id="CHEBI:83421"/>
        <dbReference type="EC" id="3.1.3.16"/>
    </reaction>
    <physiologicalReaction direction="left-to-right" evidence="17">
        <dbReference type="Rhea" id="RHEA:20630"/>
    </physiologicalReaction>
</comment>
<evidence type="ECO:0000256" key="9">
    <source>
        <dbReference type="ARBA" id="ARBA00023098"/>
    </source>
</evidence>
<gene>
    <name evidence="21" type="ORF">CTOB1V02_LOCUS932</name>
</gene>
<dbReference type="GO" id="GO:0046856">
    <property type="term" value="P:phosphatidylinositol dephosphorylation"/>
    <property type="evidence" value="ECO:0007669"/>
    <property type="project" value="TreeGrafter"/>
</dbReference>
<evidence type="ECO:0000256" key="6">
    <source>
        <dbReference type="ARBA" id="ARBA00022490"/>
    </source>
</evidence>
<feature type="compositionally biased region" description="Polar residues" evidence="20">
    <location>
        <begin position="663"/>
        <end position="676"/>
    </location>
</feature>